<dbReference type="InterPro" id="IPR019749">
    <property type="entry name" value="Band_41_domain"/>
</dbReference>
<dbReference type="InterPro" id="IPR019748">
    <property type="entry name" value="FERM_central"/>
</dbReference>
<evidence type="ECO:0000259" key="3">
    <source>
        <dbReference type="PROSITE" id="PS50057"/>
    </source>
</evidence>
<proteinExistence type="predicted"/>
<dbReference type="Proteomes" id="UP001434883">
    <property type="component" value="Unassembled WGS sequence"/>
</dbReference>
<feature type="non-terminal residue" evidence="4">
    <location>
        <position position="58"/>
    </location>
</feature>
<dbReference type="Pfam" id="PF00373">
    <property type="entry name" value="FERM_M"/>
    <property type="match status" value="1"/>
</dbReference>
<evidence type="ECO:0000313" key="4">
    <source>
        <dbReference type="EMBL" id="MEQ2198505.1"/>
    </source>
</evidence>
<evidence type="ECO:0000256" key="2">
    <source>
        <dbReference type="ARBA" id="ARBA00022490"/>
    </source>
</evidence>
<dbReference type="EMBL" id="JAHRIN010019676">
    <property type="protein sequence ID" value="MEQ2198505.1"/>
    <property type="molecule type" value="Genomic_DNA"/>
</dbReference>
<sequence>GPPYCLHMRVKFYSSEPNNLHEELTRYLFVLQLKQDILSGKLECPFDTAVELAAFSLQ</sequence>
<reference evidence="4 5" key="1">
    <citation type="submission" date="2021-06" db="EMBL/GenBank/DDBJ databases">
        <authorList>
            <person name="Palmer J.M."/>
        </authorList>
    </citation>
    <scope>NUCLEOTIDE SEQUENCE [LARGE SCALE GENOMIC DNA]</scope>
    <source>
        <strain evidence="4 5">XC_2019</strain>
        <tissue evidence="4">Muscle</tissue>
    </source>
</reference>
<protein>
    <recommendedName>
        <fullName evidence="3">FERM domain-containing protein</fullName>
    </recommendedName>
</protein>
<evidence type="ECO:0000313" key="5">
    <source>
        <dbReference type="Proteomes" id="UP001434883"/>
    </source>
</evidence>
<comment type="caution">
    <text evidence="4">The sequence shown here is derived from an EMBL/GenBank/DDBJ whole genome shotgun (WGS) entry which is preliminary data.</text>
</comment>
<dbReference type="Gene3D" id="1.20.80.60">
    <property type="match status" value="1"/>
</dbReference>
<dbReference type="InterPro" id="IPR035963">
    <property type="entry name" value="FERM_2"/>
</dbReference>
<feature type="non-terminal residue" evidence="4">
    <location>
        <position position="1"/>
    </location>
</feature>
<accession>A0ABV0QRS0</accession>
<evidence type="ECO:0000256" key="1">
    <source>
        <dbReference type="ARBA" id="ARBA00004496"/>
    </source>
</evidence>
<dbReference type="InterPro" id="IPR000299">
    <property type="entry name" value="FERM_domain"/>
</dbReference>
<keyword evidence="2" id="KW-0963">Cytoplasm</keyword>
<gene>
    <name evidence="4" type="ORF">XENOCAPTIV_013803</name>
</gene>
<dbReference type="PANTHER" id="PTHR23280:SF15">
    <property type="entry name" value="BAND 4.1-LIKE PROTEIN 5"/>
    <property type="match status" value="1"/>
</dbReference>
<dbReference type="SUPFAM" id="SSF47031">
    <property type="entry name" value="Second domain of FERM"/>
    <property type="match status" value="1"/>
</dbReference>
<feature type="domain" description="FERM" evidence="3">
    <location>
        <begin position="1"/>
        <end position="58"/>
    </location>
</feature>
<dbReference type="PRINTS" id="PR00935">
    <property type="entry name" value="BAND41"/>
</dbReference>
<dbReference type="PROSITE" id="PS50057">
    <property type="entry name" value="FERM_3"/>
    <property type="match status" value="1"/>
</dbReference>
<dbReference type="CDD" id="cd14473">
    <property type="entry name" value="FERM_B-lobe"/>
    <property type="match status" value="1"/>
</dbReference>
<dbReference type="PANTHER" id="PTHR23280">
    <property type="entry name" value="4.1 G PROTEIN"/>
    <property type="match status" value="1"/>
</dbReference>
<comment type="subcellular location">
    <subcellularLocation>
        <location evidence="1">Cytoplasm</location>
    </subcellularLocation>
</comment>
<keyword evidence="5" id="KW-1185">Reference proteome</keyword>
<name>A0ABV0QRS0_9TELE</name>
<organism evidence="4 5">
    <name type="scientific">Xenoophorus captivus</name>
    <dbReference type="NCBI Taxonomy" id="1517983"/>
    <lineage>
        <taxon>Eukaryota</taxon>
        <taxon>Metazoa</taxon>
        <taxon>Chordata</taxon>
        <taxon>Craniata</taxon>
        <taxon>Vertebrata</taxon>
        <taxon>Euteleostomi</taxon>
        <taxon>Actinopterygii</taxon>
        <taxon>Neopterygii</taxon>
        <taxon>Teleostei</taxon>
        <taxon>Neoteleostei</taxon>
        <taxon>Acanthomorphata</taxon>
        <taxon>Ovalentaria</taxon>
        <taxon>Atherinomorphae</taxon>
        <taxon>Cyprinodontiformes</taxon>
        <taxon>Goodeidae</taxon>
        <taxon>Xenoophorus</taxon>
    </lineage>
</organism>